<reference evidence="1 2" key="1">
    <citation type="journal article" date="2022" name="bioRxiv">
        <title>Genomics of Preaxostyla Flagellates Illuminates Evolutionary Transitions and the Path Towards Mitochondrial Loss.</title>
        <authorList>
            <person name="Novak L.V.F."/>
            <person name="Treitli S.C."/>
            <person name="Pyrih J."/>
            <person name="Halakuc P."/>
            <person name="Pipaliya S.V."/>
            <person name="Vacek V."/>
            <person name="Brzon O."/>
            <person name="Soukal P."/>
            <person name="Eme L."/>
            <person name="Dacks J.B."/>
            <person name="Karnkowska A."/>
            <person name="Elias M."/>
            <person name="Hampl V."/>
        </authorList>
    </citation>
    <scope>NUCLEOTIDE SEQUENCE [LARGE SCALE GENOMIC DNA]</scope>
    <source>
        <strain evidence="1">NAU3</strain>
        <tissue evidence="1">Gut</tissue>
    </source>
</reference>
<protein>
    <submittedName>
        <fullName evidence="1">Uncharacterized protein</fullName>
    </submittedName>
</protein>
<dbReference type="Proteomes" id="UP001281761">
    <property type="component" value="Unassembled WGS sequence"/>
</dbReference>
<comment type="caution">
    <text evidence="1">The sequence shown here is derived from an EMBL/GenBank/DDBJ whole genome shotgun (WGS) entry which is preliminary data.</text>
</comment>
<gene>
    <name evidence="1" type="ORF">BLNAU_17243</name>
</gene>
<sequence>MTHPRVYVEHTQGVLSTDLAQFNPLFNEANIEDRLEEFFEILSHGTDSEKTNSLTILRTSLKYPSILIKLIDLGILNVCGNLIRESEAEDVFNAAISFLKTLCVELCPRLQSSLRSSTLFDGLLSQSLPSNTSLERCLKVWDVWYSLSEHAKEPTSDFLFMNLPSHFMRTIVPFVQSNGSMRIIRGSLHLCRSFENLEPLVQKIVKVAGNRQCNYSRTPNQFRAITLFLCTILGAQSLETKIAVLSSIYRNLHPIRNASLGWLDVDAIPFTVSSDGTVQNKTFFEQCSILLTESMQAIESLLADTNDMNVGTLSAHCSIVSKAFSCLALFGDKCFSATHILETKCVLQQVAAWAGSLIKLPPSPTRNEAVISTIQILVDVRSPSHSVLLTSFPMVFPDSDRPLADFFAFIEPLINMNSSRARTIVARFLESFSRNNRTSTKGQSPLFPFFNKFVETGEFLKVSFDEQDFHGLIVSFLDDQLSAKRGVNLSHIDTPSLRHYLRCLIHSHGRVQSNLNRKVVSFVQTIPSCVKQSAETLPFWKDVGGTAAIPRILVQEEDFKTRFTLLADISEMLDFGCDGQLTIGDRKLIQREMEEEGLADVKELANRSLSRDWYYW</sequence>
<keyword evidence="2" id="KW-1185">Reference proteome</keyword>
<dbReference type="InterPro" id="IPR016024">
    <property type="entry name" value="ARM-type_fold"/>
</dbReference>
<dbReference type="EMBL" id="JARBJD010000190">
    <property type="protein sequence ID" value="KAK2947823.1"/>
    <property type="molecule type" value="Genomic_DNA"/>
</dbReference>
<name>A0ABQ9X9A4_9EUKA</name>
<organism evidence="1 2">
    <name type="scientific">Blattamonas nauphoetae</name>
    <dbReference type="NCBI Taxonomy" id="2049346"/>
    <lineage>
        <taxon>Eukaryota</taxon>
        <taxon>Metamonada</taxon>
        <taxon>Preaxostyla</taxon>
        <taxon>Oxymonadida</taxon>
        <taxon>Blattamonas</taxon>
    </lineage>
</organism>
<evidence type="ECO:0000313" key="2">
    <source>
        <dbReference type="Proteomes" id="UP001281761"/>
    </source>
</evidence>
<dbReference type="SUPFAM" id="SSF48371">
    <property type="entry name" value="ARM repeat"/>
    <property type="match status" value="1"/>
</dbReference>
<proteinExistence type="predicted"/>
<evidence type="ECO:0000313" key="1">
    <source>
        <dbReference type="EMBL" id="KAK2947823.1"/>
    </source>
</evidence>
<accession>A0ABQ9X9A4</accession>